<evidence type="ECO:0000313" key="2">
    <source>
        <dbReference type="EMBL" id="CAH1432960.1"/>
    </source>
</evidence>
<reference evidence="2 3" key="1">
    <citation type="submission" date="2022-01" db="EMBL/GenBank/DDBJ databases">
        <authorList>
            <person name="Xiong W."/>
            <person name="Schranz E."/>
        </authorList>
    </citation>
    <scope>NUCLEOTIDE SEQUENCE [LARGE SCALE GENOMIC DNA]</scope>
</reference>
<comment type="caution">
    <text evidence="2">The sequence shown here is derived from an EMBL/GenBank/DDBJ whole genome shotgun (WGS) entry which is preliminary data.</text>
</comment>
<organism evidence="2 3">
    <name type="scientific">Lactuca virosa</name>
    <dbReference type="NCBI Taxonomy" id="75947"/>
    <lineage>
        <taxon>Eukaryota</taxon>
        <taxon>Viridiplantae</taxon>
        <taxon>Streptophyta</taxon>
        <taxon>Embryophyta</taxon>
        <taxon>Tracheophyta</taxon>
        <taxon>Spermatophyta</taxon>
        <taxon>Magnoliopsida</taxon>
        <taxon>eudicotyledons</taxon>
        <taxon>Gunneridae</taxon>
        <taxon>Pentapetalae</taxon>
        <taxon>asterids</taxon>
        <taxon>campanulids</taxon>
        <taxon>Asterales</taxon>
        <taxon>Asteraceae</taxon>
        <taxon>Cichorioideae</taxon>
        <taxon>Cichorieae</taxon>
        <taxon>Lactucinae</taxon>
        <taxon>Lactuca</taxon>
    </lineage>
</organism>
<protein>
    <submittedName>
        <fullName evidence="2">Uncharacterized protein</fullName>
    </submittedName>
</protein>
<accession>A0AAU9NC55</accession>
<evidence type="ECO:0000313" key="3">
    <source>
        <dbReference type="Proteomes" id="UP001157418"/>
    </source>
</evidence>
<keyword evidence="1" id="KW-0812">Transmembrane</keyword>
<dbReference type="Proteomes" id="UP001157418">
    <property type="component" value="Unassembled WGS sequence"/>
</dbReference>
<name>A0AAU9NC55_9ASTR</name>
<dbReference type="AlphaFoldDB" id="A0AAU9NC55"/>
<proteinExistence type="predicted"/>
<gene>
    <name evidence="2" type="ORF">LVIROSA_LOCUS19578</name>
</gene>
<feature type="transmembrane region" description="Helical" evidence="1">
    <location>
        <begin position="55"/>
        <end position="77"/>
    </location>
</feature>
<sequence length="93" mass="10863">MPREVLRIEHLEPVSAPPETRNEHLRPCYPRPPVMGIPYMRAPRMTYQERRSMEVMAWDLHDAVVGLLIIITTLLSCKRWWMRGVIMHTPSGG</sequence>
<dbReference type="EMBL" id="CAKMRJ010003334">
    <property type="protein sequence ID" value="CAH1432960.1"/>
    <property type="molecule type" value="Genomic_DNA"/>
</dbReference>
<keyword evidence="1" id="KW-1133">Transmembrane helix</keyword>
<keyword evidence="1" id="KW-0472">Membrane</keyword>
<keyword evidence="3" id="KW-1185">Reference proteome</keyword>
<evidence type="ECO:0000256" key="1">
    <source>
        <dbReference type="SAM" id="Phobius"/>
    </source>
</evidence>